<dbReference type="Proteomes" id="UP001150238">
    <property type="component" value="Unassembled WGS sequence"/>
</dbReference>
<sequence>MPVVAYPLPISSIPSVPSTPTREKRKPAAHDPTSPSPLKKVKAAPSLIVIDGVSYIRQPVVSSLPSTSTPDSNHHADLGPSDIDDLFLSSSPSNASHTPTARTVAPNEEQDFSQFDDLDLDLPDDLSGIPALSAPYGTSPSGNHTPVHTFSPSIPVRDLRRSVRTPQGSSIRKAAIDAALSSPSLSGSAMRKAAIDAALASPSTARSSSHVKQPSLLEQIDAIATSTYPNPTMTSPSHTSMWDAHNVATPRPLFNDSGLGSKGCMQMDFIDPFLSHEYYNVQNLCKPVLFSTTSVLPPPEDFDFLPFREIYSILPPAEKLSLFRVINFSHLGSFVNPSRAKYSLVSAFNSAKNTTSLFPSGGGNASRYNSIFLTSGVVEQSSIYNVVPINLSGGGSRVVRELHLKPFLQEFQILCGFFARALSFDTIAMQATRGVITFTTSQYFPEWQRTKVDPHTYAPLIKSNHPPRPPAMSPSDPRLTPYAHFTQPTSFAQESA</sequence>
<protein>
    <submittedName>
        <fullName evidence="2">Uncharacterized protein</fullName>
    </submittedName>
</protein>
<reference evidence="2" key="2">
    <citation type="journal article" date="2023" name="Proc. Natl. Acad. Sci. U.S.A.">
        <title>A global phylogenomic analysis of the shiitake genus Lentinula.</title>
        <authorList>
            <person name="Sierra-Patev S."/>
            <person name="Min B."/>
            <person name="Naranjo-Ortiz M."/>
            <person name="Looney B."/>
            <person name="Konkel Z."/>
            <person name="Slot J.C."/>
            <person name="Sakamoto Y."/>
            <person name="Steenwyk J.L."/>
            <person name="Rokas A."/>
            <person name="Carro J."/>
            <person name="Camarero S."/>
            <person name="Ferreira P."/>
            <person name="Molpeceres G."/>
            <person name="Ruiz-Duenas F.J."/>
            <person name="Serrano A."/>
            <person name="Henrissat B."/>
            <person name="Drula E."/>
            <person name="Hughes K.W."/>
            <person name="Mata J.L."/>
            <person name="Ishikawa N.K."/>
            <person name="Vargas-Isla R."/>
            <person name="Ushijima S."/>
            <person name="Smith C.A."/>
            <person name="Donoghue J."/>
            <person name="Ahrendt S."/>
            <person name="Andreopoulos W."/>
            <person name="He G."/>
            <person name="LaButti K."/>
            <person name="Lipzen A."/>
            <person name="Ng V."/>
            <person name="Riley R."/>
            <person name="Sandor L."/>
            <person name="Barry K."/>
            <person name="Martinez A.T."/>
            <person name="Xiao Y."/>
            <person name="Gibbons J.G."/>
            <person name="Terashima K."/>
            <person name="Grigoriev I.V."/>
            <person name="Hibbett D."/>
        </authorList>
    </citation>
    <scope>NUCLEOTIDE SEQUENCE</scope>
    <source>
        <strain evidence="2">Sp2 HRB7682 ss15</strain>
    </source>
</reference>
<organism evidence="2 3">
    <name type="scientific">Lentinula lateritia</name>
    <dbReference type="NCBI Taxonomy" id="40482"/>
    <lineage>
        <taxon>Eukaryota</taxon>
        <taxon>Fungi</taxon>
        <taxon>Dikarya</taxon>
        <taxon>Basidiomycota</taxon>
        <taxon>Agaricomycotina</taxon>
        <taxon>Agaricomycetes</taxon>
        <taxon>Agaricomycetidae</taxon>
        <taxon>Agaricales</taxon>
        <taxon>Marasmiineae</taxon>
        <taxon>Omphalotaceae</taxon>
        <taxon>Lentinula</taxon>
    </lineage>
</organism>
<evidence type="ECO:0000256" key="1">
    <source>
        <dbReference type="SAM" id="MobiDB-lite"/>
    </source>
</evidence>
<dbReference type="AlphaFoldDB" id="A0A9W9ACR9"/>
<feature type="compositionally biased region" description="Polar residues" evidence="1">
    <location>
        <begin position="486"/>
        <end position="496"/>
    </location>
</feature>
<feature type="region of interest" description="Disordered" evidence="1">
    <location>
        <begin position="457"/>
        <end position="496"/>
    </location>
</feature>
<feature type="region of interest" description="Disordered" evidence="1">
    <location>
        <begin position="1"/>
        <end position="41"/>
    </location>
</feature>
<reference evidence="2" key="1">
    <citation type="submission" date="2022-08" db="EMBL/GenBank/DDBJ databases">
        <authorList>
            <consortium name="DOE Joint Genome Institute"/>
            <person name="Min B."/>
            <person name="Riley R."/>
            <person name="Sierra-Patev S."/>
            <person name="Naranjo-Ortiz M."/>
            <person name="Looney B."/>
            <person name="Konkel Z."/>
            <person name="Slot J.C."/>
            <person name="Sakamoto Y."/>
            <person name="Steenwyk J.L."/>
            <person name="Rokas A."/>
            <person name="Carro J."/>
            <person name="Camarero S."/>
            <person name="Ferreira P."/>
            <person name="Molpeceres G."/>
            <person name="Ruiz-Duenas F.J."/>
            <person name="Serrano A."/>
            <person name="Henrissat B."/>
            <person name="Drula E."/>
            <person name="Hughes K.W."/>
            <person name="Mata J.L."/>
            <person name="Ishikawa N.K."/>
            <person name="Vargas-Isla R."/>
            <person name="Ushijima S."/>
            <person name="Smith C.A."/>
            <person name="Ahrendt S."/>
            <person name="Andreopoulos W."/>
            <person name="He G."/>
            <person name="Labutti K."/>
            <person name="Lipzen A."/>
            <person name="Ng V."/>
            <person name="Sandor L."/>
            <person name="Barry K."/>
            <person name="Martinez A.T."/>
            <person name="Xiao Y."/>
            <person name="Gibbons J.G."/>
            <person name="Terashima K."/>
            <person name="Hibbett D.S."/>
            <person name="Grigoriev I.V."/>
        </authorList>
    </citation>
    <scope>NUCLEOTIDE SEQUENCE</scope>
    <source>
        <strain evidence="2">Sp2 HRB7682 ss15</strain>
    </source>
</reference>
<accession>A0A9W9ACR9</accession>
<proteinExistence type="predicted"/>
<evidence type="ECO:0000313" key="2">
    <source>
        <dbReference type="EMBL" id="KAJ4479772.1"/>
    </source>
</evidence>
<feature type="compositionally biased region" description="Low complexity" evidence="1">
    <location>
        <begin position="9"/>
        <end position="20"/>
    </location>
</feature>
<evidence type="ECO:0000313" key="3">
    <source>
        <dbReference type="Proteomes" id="UP001150238"/>
    </source>
</evidence>
<feature type="region of interest" description="Disordered" evidence="1">
    <location>
        <begin position="63"/>
        <end position="82"/>
    </location>
</feature>
<feature type="region of interest" description="Disordered" evidence="1">
    <location>
        <begin position="88"/>
        <end position="108"/>
    </location>
</feature>
<dbReference type="EMBL" id="JANVFS010000016">
    <property type="protein sequence ID" value="KAJ4479772.1"/>
    <property type="molecule type" value="Genomic_DNA"/>
</dbReference>
<name>A0A9W9ACR9_9AGAR</name>
<comment type="caution">
    <text evidence="2">The sequence shown here is derived from an EMBL/GenBank/DDBJ whole genome shotgun (WGS) entry which is preliminary data.</text>
</comment>
<feature type="compositionally biased region" description="Polar residues" evidence="1">
    <location>
        <begin position="88"/>
        <end position="101"/>
    </location>
</feature>
<gene>
    <name evidence="2" type="ORF">C8J55DRAFT_489404</name>
</gene>